<comment type="similarity">
    <text evidence="1 6">Belongs to the syntaxin family.</text>
</comment>
<dbReference type="InterPro" id="IPR000727">
    <property type="entry name" value="T_SNARE_dom"/>
</dbReference>
<dbReference type="AlphaFoldDB" id="A0A4S4D573"/>
<accession>A0A4S4D573</accession>
<dbReference type="InterPro" id="IPR010989">
    <property type="entry name" value="SNARE"/>
</dbReference>
<keyword evidence="4" id="KW-0007">Acetylation</keyword>
<dbReference type="SMART" id="SM00397">
    <property type="entry name" value="t_SNARE"/>
    <property type="match status" value="1"/>
</dbReference>
<evidence type="ECO:0000256" key="2">
    <source>
        <dbReference type="ARBA" id="ARBA00022448"/>
    </source>
</evidence>
<dbReference type="InterPro" id="IPR006011">
    <property type="entry name" value="Syntaxin_N"/>
</dbReference>
<dbReference type="InterPro" id="IPR045242">
    <property type="entry name" value="Syntaxin"/>
</dbReference>
<keyword evidence="9" id="KW-0472">Membrane</keyword>
<sequence>MNDLFSGSFSRFRSEGSPGNVQMSNSATTGGGGAVNLDKFFEDVEAIKDDLRDLETLYHNLQTSHEQSKTLHSAKAVKDLRSRMDNDVASALKKAKVIKVRLEALDRNNAANRSLPGCGPGSSSDRTRSSVVNGLRKKLNDSMNSFTDIRQLITAEYKETVERRYYTVTGEKADESTIDRLIATGESETFLQKAIQEQGRGRVMETIMEIQERHEGVKEMERNLKELHQVFLDMAVLVETQGEQLDDIENQVNRASSFVRVGAQELGVARRHQKNTRKWTCIGITILLVIILFVVLFTVKPWNNKK</sequence>
<dbReference type="Pfam" id="PF05739">
    <property type="entry name" value="SNARE"/>
    <property type="match status" value="1"/>
</dbReference>
<dbReference type="CDD" id="cd15848">
    <property type="entry name" value="SNARE_syntaxin1-like"/>
    <property type="match status" value="1"/>
</dbReference>
<proteinExistence type="inferred from homology"/>
<gene>
    <name evidence="11" type="ORF">TEA_015431</name>
</gene>
<dbReference type="FunFam" id="1.20.5.110:FF:000008">
    <property type="entry name" value="Syntaxin 132"/>
    <property type="match status" value="1"/>
</dbReference>
<dbReference type="GO" id="GO:0005886">
    <property type="term" value="C:plasma membrane"/>
    <property type="evidence" value="ECO:0007669"/>
    <property type="project" value="TreeGrafter"/>
</dbReference>
<evidence type="ECO:0000313" key="11">
    <source>
        <dbReference type="EMBL" id="THF96405.1"/>
    </source>
</evidence>
<evidence type="ECO:0000313" key="12">
    <source>
        <dbReference type="Proteomes" id="UP000306102"/>
    </source>
</evidence>
<dbReference type="PANTHER" id="PTHR19957:SF80">
    <property type="entry name" value="SYNTAXIN-121"/>
    <property type="match status" value="1"/>
</dbReference>
<feature type="compositionally biased region" description="Polar residues" evidence="8">
    <location>
        <begin position="19"/>
        <end position="28"/>
    </location>
</feature>
<protein>
    <recommendedName>
        <fullName evidence="10">t-SNARE coiled-coil homology domain-containing protein</fullName>
    </recommendedName>
</protein>
<evidence type="ECO:0000256" key="5">
    <source>
        <dbReference type="ARBA" id="ARBA00023054"/>
    </source>
</evidence>
<dbReference type="InterPro" id="IPR006012">
    <property type="entry name" value="Syntaxin/epimorphin_CS"/>
</dbReference>
<dbReference type="GO" id="GO:0005484">
    <property type="term" value="F:SNAP receptor activity"/>
    <property type="evidence" value="ECO:0007669"/>
    <property type="project" value="InterPro"/>
</dbReference>
<comment type="caution">
    <text evidence="11">The sequence shown here is derived from an EMBL/GenBank/DDBJ whole genome shotgun (WGS) entry which is preliminary data.</text>
</comment>
<feature type="region of interest" description="Disordered" evidence="8">
    <location>
        <begin position="1"/>
        <end position="29"/>
    </location>
</feature>
<evidence type="ECO:0000256" key="1">
    <source>
        <dbReference type="ARBA" id="ARBA00009063"/>
    </source>
</evidence>
<dbReference type="GO" id="GO:0031201">
    <property type="term" value="C:SNARE complex"/>
    <property type="evidence" value="ECO:0007669"/>
    <property type="project" value="TreeGrafter"/>
</dbReference>
<organism evidence="11 12">
    <name type="scientific">Camellia sinensis var. sinensis</name>
    <name type="common">China tea</name>
    <dbReference type="NCBI Taxonomy" id="542762"/>
    <lineage>
        <taxon>Eukaryota</taxon>
        <taxon>Viridiplantae</taxon>
        <taxon>Streptophyta</taxon>
        <taxon>Embryophyta</taxon>
        <taxon>Tracheophyta</taxon>
        <taxon>Spermatophyta</taxon>
        <taxon>Magnoliopsida</taxon>
        <taxon>eudicotyledons</taxon>
        <taxon>Gunneridae</taxon>
        <taxon>Pentapetalae</taxon>
        <taxon>asterids</taxon>
        <taxon>Ericales</taxon>
        <taxon>Theaceae</taxon>
        <taxon>Camellia</taxon>
    </lineage>
</organism>
<dbReference type="GO" id="GO:0000149">
    <property type="term" value="F:SNARE binding"/>
    <property type="evidence" value="ECO:0007669"/>
    <property type="project" value="TreeGrafter"/>
</dbReference>
<keyword evidence="3" id="KW-0653">Protein transport</keyword>
<feature type="compositionally biased region" description="Low complexity" evidence="8">
    <location>
        <begin position="1"/>
        <end position="17"/>
    </location>
</feature>
<dbReference type="EMBL" id="SDRB02012918">
    <property type="protein sequence ID" value="THF96405.1"/>
    <property type="molecule type" value="Genomic_DNA"/>
</dbReference>
<feature type="region of interest" description="Disordered" evidence="8">
    <location>
        <begin position="110"/>
        <end position="129"/>
    </location>
</feature>
<dbReference type="Proteomes" id="UP000306102">
    <property type="component" value="Unassembled WGS sequence"/>
</dbReference>
<dbReference type="Gene3D" id="1.20.58.70">
    <property type="match status" value="1"/>
</dbReference>
<feature type="transmembrane region" description="Helical" evidence="9">
    <location>
        <begin position="279"/>
        <end position="299"/>
    </location>
</feature>
<feature type="coiled-coil region" evidence="7">
    <location>
        <begin position="37"/>
        <end position="64"/>
    </location>
</feature>
<dbReference type="Gene3D" id="1.20.5.110">
    <property type="match status" value="1"/>
</dbReference>
<keyword evidence="9" id="KW-1133">Transmembrane helix</keyword>
<dbReference type="Pfam" id="PF00804">
    <property type="entry name" value="Syntaxin"/>
    <property type="match status" value="1"/>
</dbReference>
<evidence type="ECO:0000256" key="8">
    <source>
        <dbReference type="SAM" id="MobiDB-lite"/>
    </source>
</evidence>
<evidence type="ECO:0000256" key="4">
    <source>
        <dbReference type="ARBA" id="ARBA00022990"/>
    </source>
</evidence>
<dbReference type="GO" id="GO:0048278">
    <property type="term" value="P:vesicle docking"/>
    <property type="evidence" value="ECO:0007669"/>
    <property type="project" value="TreeGrafter"/>
</dbReference>
<reference evidence="11 12" key="1">
    <citation type="journal article" date="2018" name="Proc. Natl. Acad. Sci. U.S.A.">
        <title>Draft genome sequence of Camellia sinensis var. sinensis provides insights into the evolution of the tea genome and tea quality.</title>
        <authorList>
            <person name="Wei C."/>
            <person name="Yang H."/>
            <person name="Wang S."/>
            <person name="Zhao J."/>
            <person name="Liu C."/>
            <person name="Gao L."/>
            <person name="Xia E."/>
            <person name="Lu Y."/>
            <person name="Tai Y."/>
            <person name="She G."/>
            <person name="Sun J."/>
            <person name="Cao H."/>
            <person name="Tong W."/>
            <person name="Gao Q."/>
            <person name="Li Y."/>
            <person name="Deng W."/>
            <person name="Jiang X."/>
            <person name="Wang W."/>
            <person name="Chen Q."/>
            <person name="Zhang S."/>
            <person name="Li H."/>
            <person name="Wu J."/>
            <person name="Wang P."/>
            <person name="Li P."/>
            <person name="Shi C."/>
            <person name="Zheng F."/>
            <person name="Jian J."/>
            <person name="Huang B."/>
            <person name="Shan D."/>
            <person name="Shi M."/>
            <person name="Fang C."/>
            <person name="Yue Y."/>
            <person name="Li F."/>
            <person name="Li D."/>
            <person name="Wei S."/>
            <person name="Han B."/>
            <person name="Jiang C."/>
            <person name="Yin Y."/>
            <person name="Xia T."/>
            <person name="Zhang Z."/>
            <person name="Bennetzen J.L."/>
            <person name="Zhao S."/>
            <person name="Wan X."/>
        </authorList>
    </citation>
    <scope>NUCLEOTIDE SEQUENCE [LARGE SCALE GENOMIC DNA]</scope>
    <source>
        <strain evidence="12">cv. Shuchazao</strain>
        <tissue evidence="11">Leaf</tissue>
    </source>
</reference>
<dbReference type="PROSITE" id="PS50192">
    <property type="entry name" value="T_SNARE"/>
    <property type="match status" value="1"/>
</dbReference>
<keyword evidence="12" id="KW-1185">Reference proteome</keyword>
<evidence type="ECO:0000259" key="10">
    <source>
        <dbReference type="PROSITE" id="PS50192"/>
    </source>
</evidence>
<feature type="domain" description="T-SNARE coiled-coil homology" evidence="10">
    <location>
        <begin position="207"/>
        <end position="269"/>
    </location>
</feature>
<dbReference type="GO" id="GO:0006906">
    <property type="term" value="P:vesicle fusion"/>
    <property type="evidence" value="ECO:0007669"/>
    <property type="project" value="TreeGrafter"/>
</dbReference>
<dbReference type="SMART" id="SM00503">
    <property type="entry name" value="SynN"/>
    <property type="match status" value="1"/>
</dbReference>
<dbReference type="GO" id="GO:0012505">
    <property type="term" value="C:endomembrane system"/>
    <property type="evidence" value="ECO:0007669"/>
    <property type="project" value="TreeGrafter"/>
</dbReference>
<dbReference type="SUPFAM" id="SSF47661">
    <property type="entry name" value="t-snare proteins"/>
    <property type="match status" value="1"/>
</dbReference>
<evidence type="ECO:0000256" key="7">
    <source>
        <dbReference type="SAM" id="Coils"/>
    </source>
</evidence>
<dbReference type="PANTHER" id="PTHR19957">
    <property type="entry name" value="SYNTAXIN"/>
    <property type="match status" value="1"/>
</dbReference>
<evidence type="ECO:0000256" key="6">
    <source>
        <dbReference type="RuleBase" id="RU003858"/>
    </source>
</evidence>
<dbReference type="GO" id="GO:0006887">
    <property type="term" value="P:exocytosis"/>
    <property type="evidence" value="ECO:0007669"/>
    <property type="project" value="TreeGrafter"/>
</dbReference>
<dbReference type="CDD" id="cd00179">
    <property type="entry name" value="SynN"/>
    <property type="match status" value="1"/>
</dbReference>
<name>A0A4S4D573_CAMSN</name>
<keyword evidence="9" id="KW-0812">Transmembrane</keyword>
<evidence type="ECO:0000256" key="3">
    <source>
        <dbReference type="ARBA" id="ARBA00022927"/>
    </source>
</evidence>
<dbReference type="PROSITE" id="PS00914">
    <property type="entry name" value="SYNTAXIN"/>
    <property type="match status" value="1"/>
</dbReference>
<dbReference type="GO" id="GO:0006886">
    <property type="term" value="P:intracellular protein transport"/>
    <property type="evidence" value="ECO:0007669"/>
    <property type="project" value="InterPro"/>
</dbReference>
<dbReference type="STRING" id="542762.A0A4S4D573"/>
<keyword evidence="2" id="KW-0813">Transport</keyword>
<evidence type="ECO:0000256" key="9">
    <source>
        <dbReference type="SAM" id="Phobius"/>
    </source>
</evidence>
<dbReference type="FunFam" id="1.20.58.70:FF:000003">
    <property type="entry name" value="Qa-SNARE, Sso1/Syntaxin1-type, SYP12A-group"/>
    <property type="match status" value="1"/>
</dbReference>
<keyword evidence="5 7" id="KW-0175">Coiled coil</keyword>